<proteinExistence type="predicted"/>
<keyword evidence="3" id="KW-1185">Reference proteome</keyword>
<evidence type="ECO:0000256" key="1">
    <source>
        <dbReference type="SAM" id="SignalP"/>
    </source>
</evidence>
<feature type="chain" id="PRO_5004807857" evidence="1">
    <location>
        <begin position="25"/>
        <end position="70"/>
    </location>
</feature>
<accession>W1P9R8</accession>
<dbReference type="Proteomes" id="UP000017836">
    <property type="component" value="Unassembled WGS sequence"/>
</dbReference>
<sequence length="70" mass="8866">MRGGVAVSTRVLVVALMVVSNVFAVEVGNGFTDDKHFLLGHRRRFWRGCWWWQRAWRWRWRRFWRRCWWW</sequence>
<dbReference type="Gramene" id="ERN04434">
    <property type="protein sequence ID" value="ERN04434"/>
    <property type="gene ID" value="AMTR_s00133p00084760"/>
</dbReference>
<protein>
    <submittedName>
        <fullName evidence="2">Uncharacterized protein</fullName>
    </submittedName>
</protein>
<name>W1P9R8_AMBTC</name>
<gene>
    <name evidence="2" type="ORF">AMTR_s00133p00084760</name>
</gene>
<dbReference type="EMBL" id="KI394265">
    <property type="protein sequence ID" value="ERN04434.1"/>
    <property type="molecule type" value="Genomic_DNA"/>
</dbReference>
<dbReference type="AlphaFoldDB" id="W1P9R8"/>
<dbReference type="HOGENOM" id="CLU_2761192_0_0_1"/>
<evidence type="ECO:0000313" key="2">
    <source>
        <dbReference type="EMBL" id="ERN04434.1"/>
    </source>
</evidence>
<feature type="signal peptide" evidence="1">
    <location>
        <begin position="1"/>
        <end position="24"/>
    </location>
</feature>
<reference evidence="3" key="1">
    <citation type="journal article" date="2013" name="Science">
        <title>The Amborella genome and the evolution of flowering plants.</title>
        <authorList>
            <consortium name="Amborella Genome Project"/>
        </authorList>
    </citation>
    <scope>NUCLEOTIDE SEQUENCE [LARGE SCALE GENOMIC DNA]</scope>
</reference>
<keyword evidence="1" id="KW-0732">Signal</keyword>
<evidence type="ECO:0000313" key="3">
    <source>
        <dbReference type="Proteomes" id="UP000017836"/>
    </source>
</evidence>
<organism evidence="2 3">
    <name type="scientific">Amborella trichopoda</name>
    <dbReference type="NCBI Taxonomy" id="13333"/>
    <lineage>
        <taxon>Eukaryota</taxon>
        <taxon>Viridiplantae</taxon>
        <taxon>Streptophyta</taxon>
        <taxon>Embryophyta</taxon>
        <taxon>Tracheophyta</taxon>
        <taxon>Spermatophyta</taxon>
        <taxon>Magnoliopsida</taxon>
        <taxon>Amborellales</taxon>
        <taxon>Amborellaceae</taxon>
        <taxon>Amborella</taxon>
    </lineage>
</organism>